<proteinExistence type="inferred from homology"/>
<dbReference type="EC" id="4.2.2.2" evidence="5 10"/>
<keyword evidence="7" id="KW-0732">Signal</keyword>
<dbReference type="Gene3D" id="2.160.20.10">
    <property type="entry name" value="Single-stranded right-handed beta-helix, Pectin lyase-like"/>
    <property type="match status" value="1"/>
</dbReference>
<keyword evidence="8 10" id="KW-0106">Calcium</keyword>
<reference evidence="13" key="1">
    <citation type="journal article" date="2019" name="Int. J. Syst. Evol. Microbiol.">
        <title>The Global Catalogue of Microorganisms (GCM) 10K type strain sequencing project: providing services to taxonomists for standard genome sequencing and annotation.</title>
        <authorList>
            <consortium name="The Broad Institute Genomics Platform"/>
            <consortium name="The Broad Institute Genome Sequencing Center for Infectious Disease"/>
            <person name="Wu L."/>
            <person name="Ma J."/>
        </authorList>
    </citation>
    <scope>NUCLEOTIDE SEQUENCE [LARGE SCALE GENOMIC DNA]</scope>
    <source>
        <strain evidence="13">CGMCC 4.7035</strain>
    </source>
</reference>
<evidence type="ECO:0000313" key="13">
    <source>
        <dbReference type="Proteomes" id="UP001595701"/>
    </source>
</evidence>
<dbReference type="Proteomes" id="UP001595701">
    <property type="component" value="Unassembled WGS sequence"/>
</dbReference>
<dbReference type="SUPFAM" id="SSF51126">
    <property type="entry name" value="Pectin lyase-like"/>
    <property type="match status" value="1"/>
</dbReference>
<keyword evidence="11" id="KW-1133">Transmembrane helix</keyword>
<dbReference type="Pfam" id="PF03211">
    <property type="entry name" value="Pectate_lyase"/>
    <property type="match status" value="1"/>
</dbReference>
<dbReference type="InterPro" id="IPR006311">
    <property type="entry name" value="TAT_signal"/>
</dbReference>
<evidence type="ECO:0000256" key="7">
    <source>
        <dbReference type="ARBA" id="ARBA00022729"/>
    </source>
</evidence>
<comment type="caution">
    <text evidence="12">The sequence shown here is derived from an EMBL/GenBank/DDBJ whole genome shotgun (WGS) entry which is preliminary data.</text>
</comment>
<comment type="subcellular location">
    <subcellularLocation>
        <location evidence="3 10">Secreted</location>
    </subcellularLocation>
</comment>
<comment type="cofactor">
    <cofactor evidence="2 10">
        <name>Ca(2+)</name>
        <dbReference type="ChEBI" id="CHEBI:29108"/>
    </cofactor>
</comment>
<keyword evidence="6 10" id="KW-0964">Secreted</keyword>
<dbReference type="RefSeq" id="WP_310775370.1">
    <property type="nucleotide sequence ID" value="NZ_JBHRWR010000017.1"/>
</dbReference>
<evidence type="ECO:0000256" key="8">
    <source>
        <dbReference type="ARBA" id="ARBA00022837"/>
    </source>
</evidence>
<protein>
    <recommendedName>
        <fullName evidence="5 10">Pectate lyase</fullName>
        <ecNumber evidence="5 10">4.2.2.2</ecNumber>
    </recommendedName>
</protein>
<keyword evidence="13" id="KW-1185">Reference proteome</keyword>
<evidence type="ECO:0000256" key="10">
    <source>
        <dbReference type="RuleBase" id="RU367009"/>
    </source>
</evidence>
<evidence type="ECO:0000256" key="6">
    <source>
        <dbReference type="ARBA" id="ARBA00022525"/>
    </source>
</evidence>
<evidence type="ECO:0000256" key="3">
    <source>
        <dbReference type="ARBA" id="ARBA00004613"/>
    </source>
</evidence>
<sequence>MTARAEQRVRHRRKVTRRRALIGGTAALGITGAAILTTSLLSSAGAGTLTVTGFQVENFGKLVRSCGNCKTQYKRTIVLSDIGVTAPGKAIVGVNANYGDTATLKKIRIHGDTEGRLRHGCLLLPGDTPQYNVLKIDIVSGSTGSACLSPGTSFDCVDLLA</sequence>
<feature type="transmembrane region" description="Helical" evidence="11">
    <location>
        <begin position="20"/>
        <end position="41"/>
    </location>
</feature>
<dbReference type="EMBL" id="JBHRWR010000017">
    <property type="protein sequence ID" value="MFC3576136.1"/>
    <property type="molecule type" value="Genomic_DNA"/>
</dbReference>
<dbReference type="GO" id="GO:0030570">
    <property type="term" value="F:pectate lyase activity"/>
    <property type="evidence" value="ECO:0007669"/>
    <property type="project" value="UniProtKB-EC"/>
</dbReference>
<evidence type="ECO:0000256" key="5">
    <source>
        <dbReference type="ARBA" id="ARBA00012272"/>
    </source>
</evidence>
<dbReference type="InterPro" id="IPR012334">
    <property type="entry name" value="Pectin_lyas_fold"/>
</dbReference>
<evidence type="ECO:0000256" key="9">
    <source>
        <dbReference type="ARBA" id="ARBA00023239"/>
    </source>
</evidence>
<keyword evidence="11" id="KW-0472">Membrane</keyword>
<keyword evidence="9 10" id="KW-0456">Lyase</keyword>
<comment type="function">
    <text evidence="10">Catalyzes the depolymerization of both polygalacturonate and pectins of methyl esterification degree from 22 to 89%, with an endo mode of action. In contrast to the majority of pectate lyases, displays high activity on highly methylated pectins.</text>
</comment>
<evidence type="ECO:0000256" key="2">
    <source>
        <dbReference type="ARBA" id="ARBA00001913"/>
    </source>
</evidence>
<keyword evidence="11" id="KW-0812">Transmembrane</keyword>
<dbReference type="PANTHER" id="PTHR33407:SF9">
    <property type="entry name" value="PECTATE LYASE F-RELATED"/>
    <property type="match status" value="1"/>
</dbReference>
<dbReference type="InterPro" id="IPR011050">
    <property type="entry name" value="Pectin_lyase_fold/virulence"/>
</dbReference>
<comment type="catalytic activity">
    <reaction evidence="1 10">
        <text>Eliminative cleavage of (1-&gt;4)-alpha-D-galacturonan to give oligosaccharides with 4-deoxy-alpha-D-galact-4-enuronosyl groups at their non-reducing ends.</text>
        <dbReference type="EC" id="4.2.2.2"/>
    </reaction>
</comment>
<dbReference type="PROSITE" id="PS51318">
    <property type="entry name" value="TAT"/>
    <property type="match status" value="1"/>
</dbReference>
<comment type="similarity">
    <text evidence="4 10">Belongs to the polysaccharide lyase 3 family.</text>
</comment>
<dbReference type="InterPro" id="IPR004898">
    <property type="entry name" value="Pectate_lyase_PlyH/PlyE-like"/>
</dbReference>
<dbReference type="PANTHER" id="PTHR33407">
    <property type="entry name" value="PECTATE LYASE F-RELATED"/>
    <property type="match status" value="1"/>
</dbReference>
<evidence type="ECO:0000256" key="1">
    <source>
        <dbReference type="ARBA" id="ARBA00000695"/>
    </source>
</evidence>
<organism evidence="12 13">
    <name type="scientific">Streptomyces yaanensis</name>
    <dbReference type="NCBI Taxonomy" id="1142239"/>
    <lineage>
        <taxon>Bacteria</taxon>
        <taxon>Bacillati</taxon>
        <taxon>Actinomycetota</taxon>
        <taxon>Actinomycetes</taxon>
        <taxon>Kitasatosporales</taxon>
        <taxon>Streptomycetaceae</taxon>
        <taxon>Streptomyces</taxon>
    </lineage>
</organism>
<evidence type="ECO:0000256" key="11">
    <source>
        <dbReference type="SAM" id="Phobius"/>
    </source>
</evidence>
<name>A0ABV7SHM9_9ACTN</name>
<evidence type="ECO:0000313" key="12">
    <source>
        <dbReference type="EMBL" id="MFC3576136.1"/>
    </source>
</evidence>
<evidence type="ECO:0000256" key="4">
    <source>
        <dbReference type="ARBA" id="ARBA00006463"/>
    </source>
</evidence>
<accession>A0ABV7SHM9</accession>
<gene>
    <name evidence="12" type="ORF">ACFOZ0_23180</name>
</gene>